<evidence type="ECO:0000313" key="3">
    <source>
        <dbReference type="Proteomes" id="UP001159363"/>
    </source>
</evidence>
<protein>
    <submittedName>
        <fullName evidence="2">Uncharacterized protein</fullName>
    </submittedName>
</protein>
<feature type="transmembrane region" description="Helical" evidence="1">
    <location>
        <begin position="28"/>
        <end position="45"/>
    </location>
</feature>
<sequence length="232" mass="26502">MLRTVFTKRESASVEHELVGETTRNGQHWALIFASAAFVLIGLLLKKQRKRRIWVSDFLKKSTTRNAAVLLDELSSQPEHGSYQHFCRINADDFEHLLTLIEDKIKKDDINCREAIPPRQKLAVTPRYVATGHSHASLMFLSRISKTAISKIIPELCQALMSSLREYIKIPQTHEELLSISGEFLNKWGFPHCLWALDVMMSIADAKHNFIYVDVGSQGRISDGFFVLLHQK</sequence>
<keyword evidence="1" id="KW-0472">Membrane</keyword>
<evidence type="ECO:0000256" key="1">
    <source>
        <dbReference type="SAM" id="Phobius"/>
    </source>
</evidence>
<dbReference type="EMBL" id="JARBHB010000001">
    <property type="protein sequence ID" value="KAJ8897715.1"/>
    <property type="molecule type" value="Genomic_DNA"/>
</dbReference>
<proteinExistence type="predicted"/>
<reference evidence="2 3" key="1">
    <citation type="submission" date="2023-02" db="EMBL/GenBank/DDBJ databases">
        <title>LHISI_Scaffold_Assembly.</title>
        <authorList>
            <person name="Stuart O.P."/>
            <person name="Cleave R."/>
            <person name="Magrath M.J.L."/>
            <person name="Mikheyev A.S."/>
        </authorList>
    </citation>
    <scope>NUCLEOTIDE SEQUENCE [LARGE SCALE GENOMIC DNA]</scope>
    <source>
        <strain evidence="2">Daus_M_001</strain>
        <tissue evidence="2">Leg muscle</tissue>
    </source>
</reference>
<comment type="caution">
    <text evidence="2">The sequence shown here is derived from an EMBL/GenBank/DDBJ whole genome shotgun (WGS) entry which is preliminary data.</text>
</comment>
<dbReference type="Proteomes" id="UP001159363">
    <property type="component" value="Chromosome 1"/>
</dbReference>
<gene>
    <name evidence="2" type="ORF">PR048_003065</name>
</gene>
<organism evidence="2 3">
    <name type="scientific">Dryococelus australis</name>
    <dbReference type="NCBI Taxonomy" id="614101"/>
    <lineage>
        <taxon>Eukaryota</taxon>
        <taxon>Metazoa</taxon>
        <taxon>Ecdysozoa</taxon>
        <taxon>Arthropoda</taxon>
        <taxon>Hexapoda</taxon>
        <taxon>Insecta</taxon>
        <taxon>Pterygota</taxon>
        <taxon>Neoptera</taxon>
        <taxon>Polyneoptera</taxon>
        <taxon>Phasmatodea</taxon>
        <taxon>Verophasmatodea</taxon>
        <taxon>Anareolatae</taxon>
        <taxon>Phasmatidae</taxon>
        <taxon>Eurycanthinae</taxon>
        <taxon>Dryococelus</taxon>
    </lineage>
</organism>
<keyword evidence="3" id="KW-1185">Reference proteome</keyword>
<keyword evidence="1" id="KW-0812">Transmembrane</keyword>
<keyword evidence="1" id="KW-1133">Transmembrane helix</keyword>
<evidence type="ECO:0000313" key="2">
    <source>
        <dbReference type="EMBL" id="KAJ8897715.1"/>
    </source>
</evidence>
<accession>A0ABQ9ING8</accession>
<name>A0ABQ9ING8_9NEOP</name>